<evidence type="ECO:0000256" key="11">
    <source>
        <dbReference type="ARBA" id="ARBA00022989"/>
    </source>
</evidence>
<accession>A0A4U0XJQ5</accession>
<organism evidence="21 22">
    <name type="scientific">Cryomyces minteri</name>
    <dbReference type="NCBI Taxonomy" id="331657"/>
    <lineage>
        <taxon>Eukaryota</taxon>
        <taxon>Fungi</taxon>
        <taxon>Dikarya</taxon>
        <taxon>Ascomycota</taxon>
        <taxon>Pezizomycotina</taxon>
        <taxon>Dothideomycetes</taxon>
        <taxon>Dothideomycetes incertae sedis</taxon>
        <taxon>Cryomyces</taxon>
    </lineage>
</organism>
<dbReference type="PROSITE" id="PS51914">
    <property type="entry name" value="MRH"/>
    <property type="match status" value="1"/>
</dbReference>
<evidence type="ECO:0000256" key="3">
    <source>
        <dbReference type="ARBA" id="ARBA00004472"/>
    </source>
</evidence>
<keyword evidence="7" id="KW-0813">Transport</keyword>
<dbReference type="InterPro" id="IPR044865">
    <property type="entry name" value="MRH_dom"/>
</dbReference>
<dbReference type="Pfam" id="PF09451">
    <property type="entry name" value="ATG27"/>
    <property type="match status" value="2"/>
</dbReference>
<evidence type="ECO:0000259" key="20">
    <source>
        <dbReference type="PROSITE" id="PS51914"/>
    </source>
</evidence>
<dbReference type="SUPFAM" id="SSF50911">
    <property type="entry name" value="Mannose 6-phosphate receptor domain"/>
    <property type="match status" value="1"/>
</dbReference>
<dbReference type="InterPro" id="IPR009011">
    <property type="entry name" value="Man6P_isomerase_rcpt-bd_dom_sf"/>
</dbReference>
<evidence type="ECO:0000313" key="22">
    <source>
        <dbReference type="Proteomes" id="UP000308768"/>
    </source>
</evidence>
<keyword evidence="12" id="KW-0072">Autophagy</keyword>
<proteinExistence type="inferred from homology"/>
<evidence type="ECO:0000256" key="4">
    <source>
        <dbReference type="ARBA" id="ARBA00004614"/>
    </source>
</evidence>
<evidence type="ECO:0000256" key="14">
    <source>
        <dbReference type="ARBA" id="ARBA00023128"/>
    </source>
</evidence>
<evidence type="ECO:0000256" key="10">
    <source>
        <dbReference type="ARBA" id="ARBA00022927"/>
    </source>
</evidence>
<sequence length="370" mass="40746">MRLPHDSLAIPAFLTLPSLISAISLDCSKILVDGQSFNLKALGGPHSVHWIRETPPSLSNTTFTIDICQPLKRTKDVPKSNECPGGTRVCGIESDYNLADGTHMVKEVIPIAGDYSTSAHRPLDPYYTRLKHSDANADADKEGLRIELNGGKFPFDGSGGVQQKAFVEFLCDPHKTGLEGDEGDGLEKEDSTDEDGERRRKREEGEGGKAEDGGKEGEKEKDPDEGKSLRFVSYKPEGEHGVGTLRLEWHTKYACESQKDVDDSPPSGKSPSSSSHWGFFTWFLIIISAPHPKTHESRLTPANNRSAFLATAAYLIFASWLNYNRYGARGWDLLPHGDALRDVPYMLRDWARRVASTVQGSRSRGGYAAV</sequence>
<dbReference type="GO" id="GO:0000139">
    <property type="term" value="C:Golgi membrane"/>
    <property type="evidence" value="ECO:0007669"/>
    <property type="project" value="UniProtKB-SubCell"/>
</dbReference>
<evidence type="ECO:0000256" key="1">
    <source>
        <dbReference type="ARBA" id="ARBA00004304"/>
    </source>
</evidence>
<feature type="region of interest" description="Disordered" evidence="18">
    <location>
        <begin position="176"/>
        <end position="233"/>
    </location>
</feature>
<comment type="caution">
    <text evidence="21">The sequence shown here is derived from an EMBL/GenBank/DDBJ whole genome shotgun (WGS) entry which is preliminary data.</text>
</comment>
<dbReference type="AlphaFoldDB" id="A0A4U0XJQ5"/>
<feature type="compositionally biased region" description="Basic and acidic residues" evidence="18">
    <location>
        <begin position="196"/>
        <end position="228"/>
    </location>
</feature>
<comment type="similarity">
    <text evidence="5">Belongs to the ATG27 family.</text>
</comment>
<evidence type="ECO:0000256" key="5">
    <source>
        <dbReference type="ARBA" id="ARBA00005363"/>
    </source>
</evidence>
<keyword evidence="9 19" id="KW-0732">Signal</keyword>
<keyword evidence="13" id="KW-0333">Golgi apparatus</keyword>
<keyword evidence="17" id="KW-0968">Cytoplasmic vesicle</keyword>
<evidence type="ECO:0000313" key="21">
    <source>
        <dbReference type="EMBL" id="TKA74975.1"/>
    </source>
</evidence>
<gene>
    <name evidence="21" type="ORF">B0A49_02550</name>
</gene>
<reference evidence="21 22" key="1">
    <citation type="submission" date="2017-03" db="EMBL/GenBank/DDBJ databases">
        <title>Genomes of endolithic fungi from Antarctica.</title>
        <authorList>
            <person name="Coleine C."/>
            <person name="Masonjones S."/>
            <person name="Stajich J.E."/>
        </authorList>
    </citation>
    <scope>NUCLEOTIDE SEQUENCE [LARGE SCALE GENOMIC DNA]</scope>
    <source>
        <strain evidence="21 22">CCFEE 5187</strain>
    </source>
</reference>
<dbReference type="STRING" id="331657.A0A4U0XJQ5"/>
<keyword evidence="14" id="KW-0496">Mitochondrion</keyword>
<evidence type="ECO:0000256" key="16">
    <source>
        <dbReference type="ARBA" id="ARBA00023157"/>
    </source>
</evidence>
<evidence type="ECO:0000256" key="13">
    <source>
        <dbReference type="ARBA" id="ARBA00023034"/>
    </source>
</evidence>
<dbReference type="GO" id="GO:0031966">
    <property type="term" value="C:mitochondrial membrane"/>
    <property type="evidence" value="ECO:0007669"/>
    <property type="project" value="UniProtKB-SubCell"/>
</dbReference>
<keyword evidence="15" id="KW-0472">Membrane</keyword>
<dbReference type="GO" id="GO:0030659">
    <property type="term" value="C:cytoplasmic vesicle membrane"/>
    <property type="evidence" value="ECO:0007669"/>
    <property type="project" value="UniProtKB-SubCell"/>
</dbReference>
<evidence type="ECO:0000256" key="2">
    <source>
        <dbReference type="ARBA" id="ARBA00004358"/>
    </source>
</evidence>
<keyword evidence="16" id="KW-1015">Disulfide bond</keyword>
<dbReference type="OrthoDB" id="29460at2759"/>
<dbReference type="PANTHER" id="PTHR15071:SF13">
    <property type="entry name" value="AUTOPHAGY-RELATED PROTEIN 27"/>
    <property type="match status" value="1"/>
</dbReference>
<evidence type="ECO:0000256" key="19">
    <source>
        <dbReference type="SAM" id="SignalP"/>
    </source>
</evidence>
<keyword evidence="8" id="KW-0812">Transmembrane</keyword>
<protein>
    <recommendedName>
        <fullName evidence="6">Autophagy-related protein 27</fullName>
    </recommendedName>
</protein>
<feature type="chain" id="PRO_5020442169" description="Autophagy-related protein 27" evidence="19">
    <location>
        <begin position="23"/>
        <end position="370"/>
    </location>
</feature>
<dbReference type="Gene3D" id="2.70.130.10">
    <property type="entry name" value="Mannose-6-phosphate receptor binding domain"/>
    <property type="match status" value="1"/>
</dbReference>
<evidence type="ECO:0000256" key="6">
    <source>
        <dbReference type="ARBA" id="ARBA00013776"/>
    </source>
</evidence>
<dbReference type="GO" id="GO:0006914">
    <property type="term" value="P:autophagy"/>
    <property type="evidence" value="ECO:0007669"/>
    <property type="project" value="UniProtKB-KW"/>
</dbReference>
<evidence type="ECO:0000256" key="9">
    <source>
        <dbReference type="ARBA" id="ARBA00022729"/>
    </source>
</evidence>
<name>A0A4U0XJQ5_9PEZI</name>
<feature type="domain" description="MRH" evidence="20">
    <location>
        <begin position="25"/>
        <end position="257"/>
    </location>
</feature>
<evidence type="ECO:0000256" key="12">
    <source>
        <dbReference type="ARBA" id="ARBA00023006"/>
    </source>
</evidence>
<dbReference type="EMBL" id="NAJN01000322">
    <property type="protein sequence ID" value="TKA74975.1"/>
    <property type="molecule type" value="Genomic_DNA"/>
</dbReference>
<evidence type="ECO:0000256" key="17">
    <source>
        <dbReference type="ARBA" id="ARBA00023329"/>
    </source>
</evidence>
<keyword evidence="22" id="KW-1185">Reference proteome</keyword>
<dbReference type="Proteomes" id="UP000308768">
    <property type="component" value="Unassembled WGS sequence"/>
</dbReference>
<dbReference type="InterPro" id="IPR018939">
    <property type="entry name" value="Autophagy-rel_prot_27"/>
</dbReference>
<keyword evidence="10" id="KW-0653">Protein transport</keyword>
<evidence type="ECO:0000256" key="7">
    <source>
        <dbReference type="ARBA" id="ARBA00022448"/>
    </source>
</evidence>
<keyword evidence="11" id="KW-1133">Transmembrane helix</keyword>
<feature type="signal peptide" evidence="19">
    <location>
        <begin position="1"/>
        <end position="22"/>
    </location>
</feature>
<dbReference type="PANTHER" id="PTHR15071">
    <property type="entry name" value="MANNOSE-6-PHOSPHATE RECEPTOR FAMILY MEMBER"/>
    <property type="match status" value="1"/>
</dbReference>
<evidence type="ECO:0000256" key="8">
    <source>
        <dbReference type="ARBA" id="ARBA00022692"/>
    </source>
</evidence>
<dbReference type="GO" id="GO:0034045">
    <property type="term" value="C:phagophore assembly site membrane"/>
    <property type="evidence" value="ECO:0007669"/>
    <property type="project" value="UniProtKB-SubCell"/>
</dbReference>
<dbReference type="GO" id="GO:0015031">
    <property type="term" value="P:protein transport"/>
    <property type="evidence" value="ECO:0007669"/>
    <property type="project" value="UniProtKB-KW"/>
</dbReference>
<evidence type="ECO:0000256" key="15">
    <source>
        <dbReference type="ARBA" id="ARBA00023136"/>
    </source>
</evidence>
<evidence type="ECO:0000256" key="18">
    <source>
        <dbReference type="SAM" id="MobiDB-lite"/>
    </source>
</evidence>
<comment type="subcellular location">
    <subcellularLocation>
        <location evidence="2">Cytoplasmic vesicle membrane</location>
        <topology evidence="2">Single-pass type I membrane protein</topology>
    </subcellularLocation>
    <subcellularLocation>
        <location evidence="4">Golgi apparatus membrane</location>
        <topology evidence="4">Single-pass type I membrane protein</topology>
    </subcellularLocation>
    <subcellularLocation>
        <location evidence="1">Mitochondrion membrane</location>
        <topology evidence="1">Single-pass membrane protein</topology>
    </subcellularLocation>
    <subcellularLocation>
        <location evidence="3">Preautophagosomal structure membrane</location>
        <topology evidence="3">Single-pass type I membrane protein</topology>
    </subcellularLocation>
</comment>